<evidence type="ECO:0000313" key="3">
    <source>
        <dbReference type="Proteomes" id="UP000525078"/>
    </source>
</evidence>
<dbReference type="InterPro" id="IPR009675">
    <property type="entry name" value="TPX2_fam"/>
</dbReference>
<accession>A0A7J6F7S7</accession>
<dbReference type="Proteomes" id="UP000525078">
    <property type="component" value="Unassembled WGS sequence"/>
</dbReference>
<dbReference type="AlphaFoldDB" id="A0A7J6F7S7"/>
<evidence type="ECO:0000313" key="2">
    <source>
        <dbReference type="EMBL" id="KAF4366744.1"/>
    </source>
</evidence>
<organism evidence="2 3">
    <name type="scientific">Cannabis sativa</name>
    <name type="common">Hemp</name>
    <name type="synonym">Marijuana</name>
    <dbReference type="NCBI Taxonomy" id="3483"/>
    <lineage>
        <taxon>Eukaryota</taxon>
        <taxon>Viridiplantae</taxon>
        <taxon>Streptophyta</taxon>
        <taxon>Embryophyta</taxon>
        <taxon>Tracheophyta</taxon>
        <taxon>Spermatophyta</taxon>
        <taxon>Magnoliopsida</taxon>
        <taxon>eudicotyledons</taxon>
        <taxon>Gunneridae</taxon>
        <taxon>Pentapetalae</taxon>
        <taxon>rosids</taxon>
        <taxon>fabids</taxon>
        <taxon>Rosales</taxon>
        <taxon>Cannabaceae</taxon>
        <taxon>Cannabis</taxon>
    </lineage>
</organism>
<comment type="caution">
    <text evidence="2">The sequence shown here is derived from an EMBL/GenBank/DDBJ whole genome shotgun (WGS) entry which is preliminary data.</text>
</comment>
<evidence type="ECO:0000259" key="1">
    <source>
        <dbReference type="Pfam" id="PF08276"/>
    </source>
</evidence>
<name>A0A7J6F7S7_CANSA</name>
<dbReference type="GO" id="GO:0005880">
    <property type="term" value="C:nuclear microtubule"/>
    <property type="evidence" value="ECO:0007669"/>
    <property type="project" value="TreeGrafter"/>
</dbReference>
<dbReference type="InterPro" id="IPR003609">
    <property type="entry name" value="Pan_app"/>
</dbReference>
<dbReference type="GO" id="GO:0060236">
    <property type="term" value="P:regulation of mitotic spindle organization"/>
    <property type="evidence" value="ECO:0007669"/>
    <property type="project" value="InterPro"/>
</dbReference>
<dbReference type="GO" id="GO:0030295">
    <property type="term" value="F:protein kinase activator activity"/>
    <property type="evidence" value="ECO:0007669"/>
    <property type="project" value="TreeGrafter"/>
</dbReference>
<dbReference type="GO" id="GO:0008017">
    <property type="term" value="F:microtubule binding"/>
    <property type="evidence" value="ECO:0007669"/>
    <property type="project" value="TreeGrafter"/>
</dbReference>
<reference evidence="2 3" key="1">
    <citation type="journal article" date="2020" name="bioRxiv">
        <title>Sequence and annotation of 42 cannabis genomes reveals extensive copy number variation in cannabinoid synthesis and pathogen resistance genes.</title>
        <authorList>
            <person name="Mckernan K.J."/>
            <person name="Helbert Y."/>
            <person name="Kane L.T."/>
            <person name="Ebling H."/>
            <person name="Zhang L."/>
            <person name="Liu B."/>
            <person name="Eaton Z."/>
            <person name="Mclaughlin S."/>
            <person name="Kingan S."/>
            <person name="Baybayan P."/>
            <person name="Concepcion G."/>
            <person name="Jordan M."/>
            <person name="Riva A."/>
            <person name="Barbazuk W."/>
            <person name="Harkins T."/>
        </authorList>
    </citation>
    <scope>NUCLEOTIDE SEQUENCE [LARGE SCALE GENOMIC DNA]</scope>
    <source>
        <strain evidence="3">cv. Jamaican Lion 4</strain>
        <tissue evidence="2">Leaf</tissue>
    </source>
</reference>
<gene>
    <name evidence="2" type="ORF">F8388_020106</name>
</gene>
<dbReference type="PANTHER" id="PTHR14326:SF15">
    <property type="entry name" value="OS06G0130200 PROTEIN"/>
    <property type="match status" value="1"/>
</dbReference>
<dbReference type="GO" id="GO:0005819">
    <property type="term" value="C:spindle"/>
    <property type="evidence" value="ECO:0007669"/>
    <property type="project" value="InterPro"/>
</dbReference>
<dbReference type="PANTHER" id="PTHR14326">
    <property type="entry name" value="TARGETING PROTEIN FOR XKLP2"/>
    <property type="match status" value="1"/>
</dbReference>
<proteinExistence type="predicted"/>
<sequence>MKHRVPATHSLFRQMRLSPSRPNLMSGLTFLLILIKVQSSNPRIKKPPFLNIPKAQTPPFLSRTQGPSPFLHHPLLSTVLFFLQQPLTDHWTLQSPAFHRVLRTQSQPRVASVFLCSNPSSSCRMISKISLSFSLSSLCGNPHQRHPNPETPIAQLLNHPIALSQERKTKGKSTVKSTIARCSTLMKPTASHLAKQRQLVHSIPSMRLQTKLGIIDDESSHNSLVAEEKATERRKLEGGCLSKGMETEDLKPYAAQLKHKALLLHKEAKNINMDGYRFTWQVEESERNMHKCDQLLVQSTHELGSHILLVSTQGNSNIEGTSLRNCSCSAYALSGVSGCMLWFDDNLVDMIEYNLNKFEQESSSKFKTSFKWFNLAIFSGTGRPTLTKAMNINIEGNIQCGDGVARN</sequence>
<dbReference type="Pfam" id="PF08276">
    <property type="entry name" value="PAN_2"/>
    <property type="match status" value="1"/>
</dbReference>
<dbReference type="GO" id="GO:0090307">
    <property type="term" value="P:mitotic spindle assembly"/>
    <property type="evidence" value="ECO:0007669"/>
    <property type="project" value="TreeGrafter"/>
</dbReference>
<feature type="domain" description="Apple" evidence="1">
    <location>
        <begin position="321"/>
        <end position="350"/>
    </location>
</feature>
<dbReference type="EMBL" id="JAATIP010000148">
    <property type="protein sequence ID" value="KAF4366744.1"/>
    <property type="molecule type" value="Genomic_DNA"/>
</dbReference>
<protein>
    <recommendedName>
        <fullName evidence="1">Apple domain-containing protein</fullName>
    </recommendedName>
</protein>